<dbReference type="GO" id="GO:0035269">
    <property type="term" value="P:protein O-linked glycosylation via mannose"/>
    <property type="evidence" value="ECO:0007669"/>
    <property type="project" value="TreeGrafter"/>
</dbReference>
<keyword evidence="5" id="KW-0472">Membrane</keyword>
<dbReference type="PANTHER" id="PTHR12270">
    <property type="entry name" value="GLYCOSYLTRANSFERASE-RELATED"/>
    <property type="match status" value="1"/>
</dbReference>
<gene>
    <name evidence="7" type="ORF">NP493_1826g00002</name>
</gene>
<keyword evidence="6" id="KW-0325">Glycoprotein</keyword>
<keyword evidence="3" id="KW-0735">Signal-anchor</keyword>
<dbReference type="InterPro" id="IPR029044">
    <property type="entry name" value="Nucleotide-diphossugar_trans"/>
</dbReference>
<evidence type="ECO:0000256" key="6">
    <source>
        <dbReference type="ARBA" id="ARBA00023180"/>
    </source>
</evidence>
<keyword evidence="4" id="KW-1133">Transmembrane helix</keyword>
<dbReference type="GO" id="GO:0042285">
    <property type="term" value="F:xylosyltransferase activity"/>
    <property type="evidence" value="ECO:0007669"/>
    <property type="project" value="TreeGrafter"/>
</dbReference>
<dbReference type="EMBL" id="JAODUO010001828">
    <property type="protein sequence ID" value="KAK2158018.1"/>
    <property type="molecule type" value="Genomic_DNA"/>
</dbReference>
<evidence type="ECO:0000256" key="2">
    <source>
        <dbReference type="ARBA" id="ARBA00022692"/>
    </source>
</evidence>
<evidence type="ECO:0000256" key="3">
    <source>
        <dbReference type="ARBA" id="ARBA00022968"/>
    </source>
</evidence>
<evidence type="ECO:0000313" key="7">
    <source>
        <dbReference type="EMBL" id="KAK2158018.1"/>
    </source>
</evidence>
<reference evidence="7" key="1">
    <citation type="journal article" date="2023" name="Mol. Biol. Evol.">
        <title>Third-Generation Sequencing Reveals the Adaptive Role of the Epigenome in Three Deep-Sea Polychaetes.</title>
        <authorList>
            <person name="Perez M."/>
            <person name="Aroh O."/>
            <person name="Sun Y."/>
            <person name="Lan Y."/>
            <person name="Juniper S.K."/>
            <person name="Young C.R."/>
            <person name="Angers B."/>
            <person name="Qian P.Y."/>
        </authorList>
    </citation>
    <scope>NUCLEOTIDE SEQUENCE</scope>
    <source>
        <strain evidence="7">R07B-5</strain>
    </source>
</reference>
<proteinExistence type="predicted"/>
<sequence length="221" mass="25665">MLSPIFTEAISMAVYVRNGTYLDMMNTLRQALHHRKNVGVHLVYESGSYYPVNFLRNVALKNAFTKYVFTTDIDFMPSPDLHGKLEHYLKHGTGFNAERRVLIVPAFEQVTWADGFEPYLAFEKEQVPPFNEMFVGRYFNKVTQSLELSVKGFQFIVLPDVYLIHQWHEATPWSDVAYRCSTSTLLALKLQLMAEYGVKLAVENNMKFSSMFYLPRLPKKR</sequence>
<accession>A0AAD9N777</accession>
<evidence type="ECO:0000256" key="1">
    <source>
        <dbReference type="ARBA" id="ARBA00004606"/>
    </source>
</evidence>
<dbReference type="AlphaFoldDB" id="A0AAD9N777"/>
<keyword evidence="8" id="KW-1185">Reference proteome</keyword>
<dbReference type="Pfam" id="PF13896">
    <property type="entry name" value="Glyco_transf_49"/>
    <property type="match status" value="2"/>
</dbReference>
<dbReference type="SUPFAM" id="SSF53448">
    <property type="entry name" value="Nucleotide-diphospho-sugar transferases"/>
    <property type="match status" value="1"/>
</dbReference>
<comment type="caution">
    <text evidence="7">The sequence shown here is derived from an EMBL/GenBank/DDBJ whole genome shotgun (WGS) entry which is preliminary data.</text>
</comment>
<dbReference type="InterPro" id="IPR051292">
    <property type="entry name" value="Xyl/GlcA_transferase"/>
</dbReference>
<comment type="subcellular location">
    <subcellularLocation>
        <location evidence="1">Membrane</location>
        <topology evidence="1">Single-pass type II membrane protein</topology>
    </subcellularLocation>
</comment>
<evidence type="ECO:0000313" key="8">
    <source>
        <dbReference type="Proteomes" id="UP001209878"/>
    </source>
</evidence>
<evidence type="ECO:0000256" key="5">
    <source>
        <dbReference type="ARBA" id="ARBA00023136"/>
    </source>
</evidence>
<keyword evidence="2" id="KW-0812">Transmembrane</keyword>
<name>A0AAD9N777_RIDPI</name>
<evidence type="ECO:0000256" key="4">
    <source>
        <dbReference type="ARBA" id="ARBA00022989"/>
    </source>
</evidence>
<dbReference type="GO" id="GO:0016020">
    <property type="term" value="C:membrane"/>
    <property type="evidence" value="ECO:0007669"/>
    <property type="project" value="UniProtKB-SubCell"/>
</dbReference>
<protein>
    <submittedName>
        <fullName evidence="7">Uncharacterized protein</fullName>
    </submittedName>
</protein>
<dbReference type="Gene3D" id="3.90.550.10">
    <property type="entry name" value="Spore Coat Polysaccharide Biosynthesis Protein SpsA, Chain A"/>
    <property type="match status" value="1"/>
</dbReference>
<organism evidence="7 8">
    <name type="scientific">Ridgeia piscesae</name>
    <name type="common">Tubeworm</name>
    <dbReference type="NCBI Taxonomy" id="27915"/>
    <lineage>
        <taxon>Eukaryota</taxon>
        <taxon>Metazoa</taxon>
        <taxon>Spiralia</taxon>
        <taxon>Lophotrochozoa</taxon>
        <taxon>Annelida</taxon>
        <taxon>Polychaeta</taxon>
        <taxon>Sedentaria</taxon>
        <taxon>Canalipalpata</taxon>
        <taxon>Sabellida</taxon>
        <taxon>Siboglinidae</taxon>
        <taxon>Ridgeia</taxon>
    </lineage>
</organism>
<dbReference type="GO" id="GO:0015020">
    <property type="term" value="F:glucuronosyltransferase activity"/>
    <property type="evidence" value="ECO:0007669"/>
    <property type="project" value="TreeGrafter"/>
</dbReference>
<dbReference type="PANTHER" id="PTHR12270:SF52">
    <property type="entry name" value="GLYCOSYLTRANSFERASE-LIKE PROTEIN GNT13-RELATED"/>
    <property type="match status" value="1"/>
</dbReference>
<dbReference type="Proteomes" id="UP001209878">
    <property type="component" value="Unassembled WGS sequence"/>
</dbReference>